<evidence type="ECO:0000313" key="1">
    <source>
        <dbReference type="EMBL" id="MBX7501686.1"/>
    </source>
</evidence>
<dbReference type="Gene3D" id="1.10.10.10">
    <property type="entry name" value="Winged helix-like DNA-binding domain superfamily/Winged helix DNA-binding domain"/>
    <property type="match status" value="1"/>
</dbReference>
<dbReference type="EMBL" id="JAIGNU010000001">
    <property type="protein sequence ID" value="MBX7501686.1"/>
    <property type="molecule type" value="Genomic_DNA"/>
</dbReference>
<evidence type="ECO:0008006" key="3">
    <source>
        <dbReference type="Google" id="ProtNLM"/>
    </source>
</evidence>
<comment type="caution">
    <text evidence="1">The sequence shown here is derived from an EMBL/GenBank/DDBJ whole genome shotgun (WGS) entry which is preliminary data.</text>
</comment>
<protein>
    <recommendedName>
        <fullName evidence="3">OmpR/PhoB-type domain-containing protein</fullName>
    </recommendedName>
</protein>
<evidence type="ECO:0000313" key="2">
    <source>
        <dbReference type="Proteomes" id="UP000782554"/>
    </source>
</evidence>
<gene>
    <name evidence="1" type="ORF">K3181_09550</name>
</gene>
<reference evidence="1 2" key="1">
    <citation type="submission" date="2021-08" db="EMBL/GenBank/DDBJ databases">
        <title>Comparative Genomics Analysis of the Genus Qipengyuania Reveals Extensive Genetic Diversity and Metabolic Versatility, Including the Description of Fifteen Novel Species.</title>
        <authorList>
            <person name="Liu Y."/>
        </authorList>
    </citation>
    <scope>NUCLEOTIDE SEQUENCE [LARGE SCALE GENOMIC DNA]</scope>
    <source>
        <strain evidence="1 2">YG27</strain>
    </source>
</reference>
<sequence>MRQFEEFTYGNITIDRRGDLLFEGHPLSLPRSQHLMVEALVKAEGRGLTRSLLATVAGGEIYDQTVSKYIERIRSSFRNIEPEFDQISVLRGFGAYRWNYRSSDHKSLAR</sequence>
<organism evidence="1 2">
    <name type="scientific">Qipengyuania mesophila</name>
    <dbReference type="NCBI Taxonomy" id="2867246"/>
    <lineage>
        <taxon>Bacteria</taxon>
        <taxon>Pseudomonadati</taxon>
        <taxon>Pseudomonadota</taxon>
        <taxon>Alphaproteobacteria</taxon>
        <taxon>Sphingomonadales</taxon>
        <taxon>Erythrobacteraceae</taxon>
        <taxon>Qipengyuania</taxon>
    </lineage>
</organism>
<dbReference type="SUPFAM" id="SSF46894">
    <property type="entry name" value="C-terminal effector domain of the bipartite response regulators"/>
    <property type="match status" value="1"/>
</dbReference>
<dbReference type="InterPro" id="IPR016032">
    <property type="entry name" value="Sig_transdc_resp-reg_C-effctor"/>
</dbReference>
<accession>A0ABS7JVK5</accession>
<proteinExistence type="predicted"/>
<name>A0ABS7JVK5_9SPHN</name>
<keyword evidence="2" id="KW-1185">Reference proteome</keyword>
<dbReference type="InterPro" id="IPR036388">
    <property type="entry name" value="WH-like_DNA-bd_sf"/>
</dbReference>
<dbReference type="RefSeq" id="WP_221602750.1">
    <property type="nucleotide sequence ID" value="NZ_JAIGNU010000001.1"/>
</dbReference>
<dbReference type="Proteomes" id="UP000782554">
    <property type="component" value="Unassembled WGS sequence"/>
</dbReference>